<dbReference type="AlphaFoldDB" id="A0A224Y4E5"/>
<feature type="signal peptide" evidence="1">
    <location>
        <begin position="1"/>
        <end position="21"/>
    </location>
</feature>
<accession>A0A224Y4E5</accession>
<feature type="chain" id="PRO_5013121438" evidence="1">
    <location>
        <begin position="22"/>
        <end position="72"/>
    </location>
</feature>
<keyword evidence="1" id="KW-0732">Signal</keyword>
<protein>
    <submittedName>
        <fullName evidence="2">Putative secreted protein</fullName>
    </submittedName>
</protein>
<organism evidence="2">
    <name type="scientific">Panstrongylus lignarius</name>
    <dbReference type="NCBI Taxonomy" id="156445"/>
    <lineage>
        <taxon>Eukaryota</taxon>
        <taxon>Metazoa</taxon>
        <taxon>Ecdysozoa</taxon>
        <taxon>Arthropoda</taxon>
        <taxon>Hexapoda</taxon>
        <taxon>Insecta</taxon>
        <taxon>Pterygota</taxon>
        <taxon>Neoptera</taxon>
        <taxon>Paraneoptera</taxon>
        <taxon>Hemiptera</taxon>
        <taxon>Heteroptera</taxon>
        <taxon>Panheteroptera</taxon>
        <taxon>Cimicomorpha</taxon>
        <taxon>Reduviidae</taxon>
        <taxon>Triatominae</taxon>
        <taxon>Panstrongylus</taxon>
    </lineage>
</organism>
<name>A0A224Y4E5_9HEMI</name>
<sequence>MKFRIWKSFIVLLWLIVPGFSRFRWPKWKAPPLPHEPGMTGPFLEITEDLLELASNIINPPDYDSNTNNNFL</sequence>
<dbReference type="EMBL" id="GFTR01000386">
    <property type="protein sequence ID" value="JAW16040.1"/>
    <property type="molecule type" value="Transcribed_RNA"/>
</dbReference>
<proteinExistence type="predicted"/>
<evidence type="ECO:0000313" key="2">
    <source>
        <dbReference type="EMBL" id="JAW16040.1"/>
    </source>
</evidence>
<evidence type="ECO:0000256" key="1">
    <source>
        <dbReference type="SAM" id="SignalP"/>
    </source>
</evidence>
<reference evidence="2" key="1">
    <citation type="journal article" date="2018" name="PLoS Negl. Trop. Dis.">
        <title>An insight into the salivary gland and fat body transcriptome of Panstrongylus lignarius (Hemiptera: Heteroptera), the main vector of Chagas disease in Peru.</title>
        <authorList>
            <person name="Nevoa J.C."/>
            <person name="Mendes M.T."/>
            <person name="da Silva M.V."/>
            <person name="Soares S.C."/>
            <person name="Oliveira C.J.F."/>
            <person name="Ribeiro J.M.C."/>
        </authorList>
    </citation>
    <scope>NUCLEOTIDE SEQUENCE</scope>
</reference>